<comment type="caution">
    <text evidence="2">The sequence shown here is derived from an EMBL/GenBank/DDBJ whole genome shotgun (WGS) entry which is preliminary data.</text>
</comment>
<accession>A0A7X2LYT7</accession>
<dbReference type="AlphaFoldDB" id="A0A7X2LYT7"/>
<dbReference type="Proteomes" id="UP000448867">
    <property type="component" value="Unassembled WGS sequence"/>
</dbReference>
<feature type="transmembrane region" description="Helical" evidence="1">
    <location>
        <begin position="203"/>
        <end position="225"/>
    </location>
</feature>
<proteinExistence type="predicted"/>
<feature type="transmembrane region" description="Helical" evidence="1">
    <location>
        <begin position="102"/>
        <end position="124"/>
    </location>
</feature>
<feature type="transmembrane region" description="Helical" evidence="1">
    <location>
        <begin position="76"/>
        <end position="95"/>
    </location>
</feature>
<keyword evidence="1" id="KW-0472">Membrane</keyword>
<protein>
    <submittedName>
        <fullName evidence="2">TIGR02206 family membrane protein</fullName>
    </submittedName>
</protein>
<evidence type="ECO:0000313" key="2">
    <source>
        <dbReference type="EMBL" id="MRX73910.1"/>
    </source>
</evidence>
<dbReference type="InterPro" id="IPR011737">
    <property type="entry name" value="CHP02206_TP0381"/>
</dbReference>
<name>A0A7X2LYT7_9BACI</name>
<feature type="transmembrane region" description="Helical" evidence="1">
    <location>
        <begin position="16"/>
        <end position="33"/>
    </location>
</feature>
<feature type="transmembrane region" description="Helical" evidence="1">
    <location>
        <begin position="156"/>
        <end position="180"/>
    </location>
</feature>
<feature type="transmembrane region" description="Helical" evidence="1">
    <location>
        <begin position="130"/>
        <end position="149"/>
    </location>
</feature>
<feature type="transmembrane region" description="Helical" evidence="1">
    <location>
        <begin position="45"/>
        <end position="64"/>
    </location>
</feature>
<dbReference type="Pfam" id="PF14808">
    <property type="entry name" value="TMEM164"/>
    <property type="match status" value="1"/>
</dbReference>
<dbReference type="NCBIfam" id="TIGR02206">
    <property type="entry name" value="intg_mem_TP0381"/>
    <property type="match status" value="1"/>
</dbReference>
<keyword evidence="1" id="KW-0812">Transmembrane</keyword>
<dbReference type="OrthoDB" id="9813172at2"/>
<evidence type="ECO:0000313" key="3">
    <source>
        <dbReference type="Proteomes" id="UP000448867"/>
    </source>
</evidence>
<keyword evidence="3" id="KW-1185">Reference proteome</keyword>
<sequence>MDAVGSEPFVMFSGEHIAAIVFFVMIILTMYLLRTRVKNLRLRTFETGLAISLIAVEALYYYWLISTGQWTVANSLPLELCSISLILGILLLLTGNRNIFDIVFFVGIGGAVQALLTPVLFVNFPHFRYFHFFYTHIGIIFIAFYYLWIKGYRPTFLAVAKTMLFLNLLLPVILLINYAAGGNYMFLSRKPETGSLLDYLGPYPWYILTLELAAFTIFLLLWLIFRERKKERVYSS</sequence>
<keyword evidence="1" id="KW-1133">Transmembrane helix</keyword>
<organism evidence="2 3">
    <name type="scientific">Metabacillus lacus</name>
    <dbReference type="NCBI Taxonomy" id="1983721"/>
    <lineage>
        <taxon>Bacteria</taxon>
        <taxon>Bacillati</taxon>
        <taxon>Bacillota</taxon>
        <taxon>Bacilli</taxon>
        <taxon>Bacillales</taxon>
        <taxon>Bacillaceae</taxon>
        <taxon>Metabacillus</taxon>
    </lineage>
</organism>
<dbReference type="EMBL" id="WKKI01000050">
    <property type="protein sequence ID" value="MRX73910.1"/>
    <property type="molecule type" value="Genomic_DNA"/>
</dbReference>
<gene>
    <name evidence="2" type="ORF">GJU40_17380</name>
</gene>
<evidence type="ECO:0000256" key="1">
    <source>
        <dbReference type="SAM" id="Phobius"/>
    </source>
</evidence>
<reference evidence="2 3" key="1">
    <citation type="submission" date="2019-11" db="EMBL/GenBank/DDBJ databases">
        <title>Bacillus lacus genome.</title>
        <authorList>
            <person name="Allen C.J."/>
            <person name="Newman J.D."/>
        </authorList>
    </citation>
    <scope>NUCLEOTIDE SEQUENCE [LARGE SCALE GENOMIC DNA]</scope>
    <source>
        <strain evidence="2 3">KCTC 33946</strain>
    </source>
</reference>